<dbReference type="EMBL" id="AM778933">
    <property type="protein sequence ID" value="CAO87112.1"/>
    <property type="molecule type" value="Genomic_DNA"/>
</dbReference>
<evidence type="ECO:0000313" key="1">
    <source>
        <dbReference type="EMBL" id="CAO87112.1"/>
    </source>
</evidence>
<reference evidence="1" key="1">
    <citation type="submission" date="2007-08" db="EMBL/GenBank/DDBJ databases">
        <authorList>
            <person name="Frangeul L."/>
        </authorList>
    </citation>
    <scope>NUCLEOTIDE SEQUENCE</scope>
    <source>
        <strain evidence="1">PCC 7806</strain>
    </source>
</reference>
<gene>
    <name evidence="1" type="ORF">IPF_7886</name>
</gene>
<proteinExistence type="predicted"/>
<dbReference type="AlphaFoldDB" id="A8YF96"/>
<sequence>MIVDKFLNLKGTSIQGYRHLENIGIF</sequence>
<name>A8YF96_MICA7</name>
<organism evidence="1">
    <name type="scientific">Microcystis aeruginosa (strain PCC 7806)</name>
    <dbReference type="NCBI Taxonomy" id="267872"/>
    <lineage>
        <taxon>Bacteria</taxon>
        <taxon>Bacillati</taxon>
        <taxon>Cyanobacteriota</taxon>
        <taxon>Cyanophyceae</taxon>
        <taxon>Oscillatoriophycideae</taxon>
        <taxon>Chroococcales</taxon>
        <taxon>Microcystaceae</taxon>
        <taxon>Microcystis</taxon>
    </lineage>
</organism>
<protein>
    <submittedName>
        <fullName evidence="1">N-terminal part of Q9RNA5_MICAE Uma4</fullName>
    </submittedName>
</protein>
<accession>A8YF96</accession>